<dbReference type="NCBIfam" id="TIGR01352">
    <property type="entry name" value="tonB_Cterm"/>
    <property type="match status" value="1"/>
</dbReference>
<keyword evidence="7" id="KW-0653">Protein transport</keyword>
<evidence type="ECO:0000256" key="7">
    <source>
        <dbReference type="ARBA" id="ARBA00022927"/>
    </source>
</evidence>
<evidence type="ECO:0000256" key="3">
    <source>
        <dbReference type="ARBA" id="ARBA00022448"/>
    </source>
</evidence>
<proteinExistence type="inferred from homology"/>
<evidence type="ECO:0000256" key="2">
    <source>
        <dbReference type="ARBA" id="ARBA00006555"/>
    </source>
</evidence>
<evidence type="ECO:0000256" key="10">
    <source>
        <dbReference type="SAM" id="SignalP"/>
    </source>
</evidence>
<dbReference type="Gene3D" id="3.30.1150.10">
    <property type="match status" value="1"/>
</dbReference>
<dbReference type="Proteomes" id="UP001378956">
    <property type="component" value="Unassembled WGS sequence"/>
</dbReference>
<dbReference type="RefSeq" id="WP_172660881.1">
    <property type="nucleotide sequence ID" value="NZ_CBFGNQ010000003.1"/>
</dbReference>
<sequence>MKLLLTLLCTVIYLTGLAQEKSQSDTTVYEFTVVQVMPKFKGGMKKFYEAVNANLEYPKGAKEAGIKGRVFLSFIVELDGRISNIKVDRKLGHGCDEAAVAAVQKTSFTEPAYYKDKPVRMLLNMPVGFGI</sequence>
<dbReference type="PANTHER" id="PTHR33446:SF2">
    <property type="entry name" value="PROTEIN TONB"/>
    <property type="match status" value="1"/>
</dbReference>
<evidence type="ECO:0000256" key="4">
    <source>
        <dbReference type="ARBA" id="ARBA00022475"/>
    </source>
</evidence>
<organism evidence="12 13">
    <name type="scientific">Pedobacter panaciterrae</name>
    <dbReference type="NCBI Taxonomy" id="363849"/>
    <lineage>
        <taxon>Bacteria</taxon>
        <taxon>Pseudomonadati</taxon>
        <taxon>Bacteroidota</taxon>
        <taxon>Sphingobacteriia</taxon>
        <taxon>Sphingobacteriales</taxon>
        <taxon>Sphingobacteriaceae</taxon>
        <taxon>Pedobacter</taxon>
    </lineage>
</organism>
<evidence type="ECO:0000313" key="13">
    <source>
        <dbReference type="Proteomes" id="UP001378956"/>
    </source>
</evidence>
<keyword evidence="8" id="KW-1133">Transmembrane helix</keyword>
<dbReference type="PROSITE" id="PS52015">
    <property type="entry name" value="TONB_CTD"/>
    <property type="match status" value="1"/>
</dbReference>
<dbReference type="EMBL" id="JBBEUB010000001">
    <property type="protein sequence ID" value="MEJ2901978.1"/>
    <property type="molecule type" value="Genomic_DNA"/>
</dbReference>
<comment type="similarity">
    <text evidence="2">Belongs to the TonB family.</text>
</comment>
<keyword evidence="6" id="KW-0812">Transmembrane</keyword>
<reference evidence="12 13" key="1">
    <citation type="submission" date="2024-03" db="EMBL/GenBank/DDBJ databases">
        <title>Sequence of Lycoming College Course Isolates.</title>
        <authorList>
            <person name="Plotts O."/>
            <person name="Newman J."/>
        </authorList>
    </citation>
    <scope>NUCLEOTIDE SEQUENCE [LARGE SCALE GENOMIC DNA]</scope>
    <source>
        <strain evidence="12 13">CJB-3</strain>
    </source>
</reference>
<accession>A0ABU8NIA9</accession>
<keyword evidence="3" id="KW-0813">Transport</keyword>
<dbReference type="SUPFAM" id="SSF74653">
    <property type="entry name" value="TolA/TonB C-terminal domain"/>
    <property type="match status" value="1"/>
</dbReference>
<gene>
    <name evidence="12" type="ORF">WAE58_06065</name>
</gene>
<comment type="subcellular location">
    <subcellularLocation>
        <location evidence="1">Cell inner membrane</location>
        <topology evidence="1">Single-pass membrane protein</topology>
        <orientation evidence="1">Periplasmic side</orientation>
    </subcellularLocation>
</comment>
<dbReference type="Pfam" id="PF03544">
    <property type="entry name" value="TonB_C"/>
    <property type="match status" value="1"/>
</dbReference>
<feature type="chain" id="PRO_5045766258" evidence="10">
    <location>
        <begin position="19"/>
        <end position="131"/>
    </location>
</feature>
<keyword evidence="13" id="KW-1185">Reference proteome</keyword>
<protein>
    <submittedName>
        <fullName evidence="12">Energy transducer TonB</fullName>
    </submittedName>
</protein>
<keyword evidence="9" id="KW-0472">Membrane</keyword>
<comment type="caution">
    <text evidence="12">The sequence shown here is derived from an EMBL/GenBank/DDBJ whole genome shotgun (WGS) entry which is preliminary data.</text>
</comment>
<keyword evidence="10" id="KW-0732">Signal</keyword>
<feature type="domain" description="TonB C-terminal" evidence="11">
    <location>
        <begin position="42"/>
        <end position="131"/>
    </location>
</feature>
<feature type="signal peptide" evidence="10">
    <location>
        <begin position="1"/>
        <end position="18"/>
    </location>
</feature>
<dbReference type="PANTHER" id="PTHR33446">
    <property type="entry name" value="PROTEIN TONB-RELATED"/>
    <property type="match status" value="1"/>
</dbReference>
<evidence type="ECO:0000256" key="5">
    <source>
        <dbReference type="ARBA" id="ARBA00022519"/>
    </source>
</evidence>
<evidence type="ECO:0000313" key="12">
    <source>
        <dbReference type="EMBL" id="MEJ2901978.1"/>
    </source>
</evidence>
<evidence type="ECO:0000259" key="11">
    <source>
        <dbReference type="PROSITE" id="PS52015"/>
    </source>
</evidence>
<dbReference type="InterPro" id="IPR037682">
    <property type="entry name" value="TonB_C"/>
</dbReference>
<evidence type="ECO:0000256" key="8">
    <source>
        <dbReference type="ARBA" id="ARBA00022989"/>
    </source>
</evidence>
<dbReference type="InterPro" id="IPR051045">
    <property type="entry name" value="TonB-dependent_transducer"/>
</dbReference>
<keyword evidence="5" id="KW-0997">Cell inner membrane</keyword>
<evidence type="ECO:0000256" key="1">
    <source>
        <dbReference type="ARBA" id="ARBA00004383"/>
    </source>
</evidence>
<dbReference type="InterPro" id="IPR006260">
    <property type="entry name" value="TonB/TolA_C"/>
</dbReference>
<evidence type="ECO:0000256" key="9">
    <source>
        <dbReference type="ARBA" id="ARBA00023136"/>
    </source>
</evidence>
<name>A0ABU8NIA9_9SPHI</name>
<evidence type="ECO:0000256" key="6">
    <source>
        <dbReference type="ARBA" id="ARBA00022692"/>
    </source>
</evidence>
<keyword evidence="4" id="KW-1003">Cell membrane</keyword>